<dbReference type="STRING" id="1125411.W908_04290"/>
<feature type="domain" description="PurM-like N-terminal" evidence="10">
    <location>
        <begin position="50"/>
        <end position="157"/>
    </location>
</feature>
<evidence type="ECO:0000256" key="6">
    <source>
        <dbReference type="ARBA" id="ARBA00022840"/>
    </source>
</evidence>
<dbReference type="Gene3D" id="3.30.1330.10">
    <property type="entry name" value="PurM-like, N-terminal domain"/>
    <property type="match status" value="1"/>
</dbReference>
<feature type="binding site" evidence="9">
    <location>
        <position position="51"/>
    </location>
    <ligand>
        <name>Mg(2+)</name>
        <dbReference type="ChEBI" id="CHEBI:18420"/>
    </ligand>
</feature>
<evidence type="ECO:0000313" key="12">
    <source>
        <dbReference type="EMBL" id="ALE01867.1"/>
    </source>
</evidence>
<dbReference type="InterPro" id="IPR016188">
    <property type="entry name" value="PurM-like_N"/>
</dbReference>
<dbReference type="FunFam" id="3.90.650.10:FF:000004">
    <property type="entry name" value="Selenide, water dikinase"/>
    <property type="match status" value="1"/>
</dbReference>
<feature type="binding site" description="in other chain" evidence="9">
    <location>
        <position position="68"/>
    </location>
    <ligand>
        <name>ATP</name>
        <dbReference type="ChEBI" id="CHEBI:30616"/>
        <note>ligand shared between dimeric partners</note>
    </ligand>
</feature>
<evidence type="ECO:0000256" key="2">
    <source>
        <dbReference type="ARBA" id="ARBA00022679"/>
    </source>
</evidence>
<dbReference type="GO" id="GO:0005524">
    <property type="term" value="F:ATP binding"/>
    <property type="evidence" value="ECO:0007669"/>
    <property type="project" value="UniProtKB-UniRule"/>
</dbReference>
<evidence type="ECO:0000256" key="3">
    <source>
        <dbReference type="ARBA" id="ARBA00022723"/>
    </source>
</evidence>
<keyword evidence="8 9" id="KW-0711">Selenium</keyword>
<keyword evidence="5 9" id="KW-0418">Kinase</keyword>
<dbReference type="EMBL" id="CP006911">
    <property type="protein sequence ID" value="ALE01867.1"/>
    <property type="molecule type" value="Genomic_DNA"/>
</dbReference>
<feature type="site" description="Important for catalytic activity" evidence="9">
    <location>
        <position position="20"/>
    </location>
</feature>
<dbReference type="GO" id="GO:0000287">
    <property type="term" value="F:magnesium ion binding"/>
    <property type="evidence" value="ECO:0007669"/>
    <property type="project" value="UniProtKB-UniRule"/>
</dbReference>
<dbReference type="HAMAP" id="MF_00625">
    <property type="entry name" value="SelD"/>
    <property type="match status" value="1"/>
</dbReference>
<dbReference type="RefSeq" id="WP_053820067.1">
    <property type="nucleotide sequence ID" value="NZ_CP006911.1"/>
</dbReference>
<dbReference type="SUPFAM" id="SSF55326">
    <property type="entry name" value="PurM N-terminal domain-like"/>
    <property type="match status" value="1"/>
</dbReference>
<accession>A0A0M4M2M1</accession>
<dbReference type="OrthoDB" id="9767928at2"/>
<dbReference type="SUPFAM" id="SSF56042">
    <property type="entry name" value="PurM C-terminal domain-like"/>
    <property type="match status" value="1"/>
</dbReference>
<comment type="function">
    <text evidence="9">Synthesizes selenophosphate from selenide and ATP.</text>
</comment>
<evidence type="ECO:0000256" key="7">
    <source>
        <dbReference type="ARBA" id="ARBA00022842"/>
    </source>
</evidence>
<feature type="binding site" evidence="9">
    <location>
        <position position="91"/>
    </location>
    <ligand>
        <name>Mg(2+)</name>
        <dbReference type="ChEBI" id="CHEBI:18420"/>
    </ligand>
</feature>
<keyword evidence="6 9" id="KW-0067">ATP-binding</keyword>
<dbReference type="InterPro" id="IPR036676">
    <property type="entry name" value="PurM-like_C_sf"/>
</dbReference>
<feature type="binding site" description="in other chain" evidence="9">
    <location>
        <begin position="48"/>
        <end position="50"/>
    </location>
    <ligand>
        <name>ATP</name>
        <dbReference type="ChEBI" id="CHEBI:30616"/>
        <note>ligand shared between dimeric partners</note>
    </ligand>
</feature>
<dbReference type="PANTHER" id="PTHR10256">
    <property type="entry name" value="SELENIDE, WATER DIKINASE"/>
    <property type="match status" value="1"/>
</dbReference>
<dbReference type="CDD" id="cd02195">
    <property type="entry name" value="SelD"/>
    <property type="match status" value="1"/>
</dbReference>
<feature type="binding site" description="in other chain" evidence="9">
    <location>
        <position position="20"/>
    </location>
    <ligand>
        <name>ATP</name>
        <dbReference type="ChEBI" id="CHEBI:30616"/>
        <note>ligand shared between dimeric partners</note>
    </ligand>
</feature>
<protein>
    <recommendedName>
        <fullName evidence="9">Selenide, water dikinase</fullName>
        <ecNumber evidence="9">2.7.9.3</ecNumber>
    </recommendedName>
    <alternativeName>
        <fullName evidence="9">Selenium donor protein</fullName>
    </alternativeName>
    <alternativeName>
        <fullName evidence="9">Selenophosphate synthase</fullName>
    </alternativeName>
</protein>
<feature type="domain" description="PurM-like C-terminal" evidence="11">
    <location>
        <begin position="170"/>
        <end position="341"/>
    </location>
</feature>
<dbReference type="FunFam" id="3.30.1330.10:FF:000003">
    <property type="entry name" value="Selenide, water dikinase"/>
    <property type="match status" value="1"/>
</dbReference>
<evidence type="ECO:0000313" key="13">
    <source>
        <dbReference type="Proteomes" id="UP000068905"/>
    </source>
</evidence>
<gene>
    <name evidence="9" type="primary">selD</name>
    <name evidence="12" type="ORF">W908_04290</name>
</gene>
<dbReference type="EC" id="2.7.9.3" evidence="9"/>
<evidence type="ECO:0000259" key="11">
    <source>
        <dbReference type="Pfam" id="PF02769"/>
    </source>
</evidence>
<sequence>MTTEHIKLTEFSHGAGCGCKISPKLLKEILGTKLDSFVDSNLLVGHESSDDAAVYDLGDGRALISTTDFFMPIVDDPFDFGMIAGSNALSDVYAMGGKPLMAISIFGWPINMLSTDVGAKVIDGGREICKQAGINLAGGHSIDSPEPIFGLSVSGIVEIKNLKRNIGAQVNDTLFLTKPLGIGILSTAQKKKIVGTNDHATAVKQMCTLNDIGYKLAAIHGVNAVTDVTGFGLAGHLLEVCKGSNTSAEISFDKLPLLPNILKYIENDCVPGGTQRNFDSYGDQLSRISNLERSIICDPQTSGGLLVSVSNEALGEFDKLMELNGLNLNPIGKITQKNDESKTIVLK</sequence>
<dbReference type="NCBIfam" id="TIGR00476">
    <property type="entry name" value="selD"/>
    <property type="match status" value="1"/>
</dbReference>
<dbReference type="AlphaFoldDB" id="A0A0M4M2M1"/>
<dbReference type="PIRSF" id="PIRSF036407">
    <property type="entry name" value="Selenphspht_syn"/>
    <property type="match status" value="1"/>
</dbReference>
<dbReference type="InterPro" id="IPR004536">
    <property type="entry name" value="SPS/SelD"/>
</dbReference>
<dbReference type="Proteomes" id="UP000068905">
    <property type="component" value="Chromosome"/>
</dbReference>
<feature type="binding site" evidence="9">
    <location>
        <position position="227"/>
    </location>
    <ligand>
        <name>Mg(2+)</name>
        <dbReference type="ChEBI" id="CHEBI:18420"/>
    </ligand>
</feature>
<name>A0A0M4M2M1_9GAMM</name>
<keyword evidence="4 9" id="KW-0547">Nucleotide-binding</keyword>
<comment type="catalytic activity">
    <reaction evidence="9">
        <text>hydrogenselenide + ATP + H2O = selenophosphate + AMP + phosphate + 2 H(+)</text>
        <dbReference type="Rhea" id="RHEA:18737"/>
        <dbReference type="ChEBI" id="CHEBI:15377"/>
        <dbReference type="ChEBI" id="CHEBI:15378"/>
        <dbReference type="ChEBI" id="CHEBI:16144"/>
        <dbReference type="ChEBI" id="CHEBI:29317"/>
        <dbReference type="ChEBI" id="CHEBI:30616"/>
        <dbReference type="ChEBI" id="CHEBI:43474"/>
        <dbReference type="ChEBI" id="CHEBI:456215"/>
        <dbReference type="EC" id="2.7.9.3"/>
    </reaction>
</comment>
<dbReference type="PATRIC" id="fig|1125411.7.peg.840"/>
<dbReference type="InterPro" id="IPR023061">
    <property type="entry name" value="SelD_I"/>
</dbReference>
<evidence type="ECO:0000256" key="4">
    <source>
        <dbReference type="ARBA" id="ARBA00022741"/>
    </source>
</evidence>
<feature type="binding site" evidence="9">
    <location>
        <begin position="139"/>
        <end position="141"/>
    </location>
    <ligand>
        <name>ATP</name>
        <dbReference type="ChEBI" id="CHEBI:30616"/>
        <note>ligand shared between dimeric partners</note>
    </ligand>
</feature>
<keyword evidence="13" id="KW-1185">Reference proteome</keyword>
<evidence type="ECO:0000256" key="9">
    <source>
        <dbReference type="HAMAP-Rule" id="MF_00625"/>
    </source>
</evidence>
<dbReference type="GO" id="GO:0004756">
    <property type="term" value="F:selenide, water dikinase activity"/>
    <property type="evidence" value="ECO:0007669"/>
    <property type="project" value="UniProtKB-UniRule"/>
</dbReference>
<keyword evidence="2 9" id="KW-0808">Transferase</keyword>
<organism evidence="12 13">
    <name type="scientific">Candidatus Pseudothioglobus singularis PS1</name>
    <dbReference type="NCBI Taxonomy" id="1125411"/>
    <lineage>
        <taxon>Bacteria</taxon>
        <taxon>Pseudomonadati</taxon>
        <taxon>Pseudomonadota</taxon>
        <taxon>Gammaproteobacteria</taxon>
        <taxon>Candidatus Pseudothioglobaceae</taxon>
        <taxon>Candidatus Pseudothioglobus</taxon>
    </lineage>
</organism>
<evidence type="ECO:0000259" key="10">
    <source>
        <dbReference type="Pfam" id="PF00586"/>
    </source>
</evidence>
<proteinExistence type="inferred from homology"/>
<evidence type="ECO:0000256" key="8">
    <source>
        <dbReference type="ARBA" id="ARBA00023266"/>
    </source>
</evidence>
<dbReference type="PANTHER" id="PTHR10256:SF0">
    <property type="entry name" value="INACTIVE SELENIDE, WATER DIKINASE-LIKE PROTEIN-RELATED"/>
    <property type="match status" value="1"/>
</dbReference>
<comment type="cofactor">
    <cofactor evidence="9">
        <name>Mg(2+)</name>
        <dbReference type="ChEBI" id="CHEBI:18420"/>
    </cofactor>
    <text evidence="9">Binds 1 Mg(2+) ion per monomer.</text>
</comment>
<dbReference type="KEGG" id="tsn:W908_04290"/>
<evidence type="ECO:0000256" key="5">
    <source>
        <dbReference type="ARBA" id="ARBA00022777"/>
    </source>
</evidence>
<dbReference type="InterPro" id="IPR010918">
    <property type="entry name" value="PurM-like_C_dom"/>
</dbReference>
<evidence type="ECO:0000256" key="1">
    <source>
        <dbReference type="ARBA" id="ARBA00008026"/>
    </source>
</evidence>
<dbReference type="Gene3D" id="3.90.650.10">
    <property type="entry name" value="PurM-like C-terminal domain"/>
    <property type="match status" value="1"/>
</dbReference>
<comment type="subunit">
    <text evidence="9">Homodimer.</text>
</comment>
<dbReference type="InterPro" id="IPR036921">
    <property type="entry name" value="PurM-like_N_sf"/>
</dbReference>
<feature type="binding site" description="in other chain" evidence="9">
    <location>
        <position position="91"/>
    </location>
    <ligand>
        <name>ATP</name>
        <dbReference type="ChEBI" id="CHEBI:30616"/>
        <note>ligand shared between dimeric partners</note>
    </ligand>
</feature>
<reference evidence="12 13" key="1">
    <citation type="journal article" date="2015" name="Genome Announc.">
        <title>Genome Sequence of 'Candidatus Thioglobus singularis' Strain PS1, a Mixotroph from the SUP05 Clade of Marine Gammaproteobacteria.</title>
        <authorList>
            <person name="Marshall K.T."/>
            <person name="Morris R.M."/>
        </authorList>
    </citation>
    <scope>NUCLEOTIDE SEQUENCE [LARGE SCALE GENOMIC DNA]</scope>
    <source>
        <strain evidence="12 13">PS1</strain>
    </source>
</reference>
<keyword evidence="3 9" id="KW-0479">Metal-binding</keyword>
<keyword evidence="7 9" id="KW-0460">Magnesium</keyword>
<dbReference type="GO" id="GO:0005737">
    <property type="term" value="C:cytoplasm"/>
    <property type="evidence" value="ECO:0007669"/>
    <property type="project" value="TreeGrafter"/>
</dbReference>
<dbReference type="Pfam" id="PF00586">
    <property type="entry name" value="AIRS"/>
    <property type="match status" value="1"/>
</dbReference>
<dbReference type="GO" id="GO:0016260">
    <property type="term" value="P:selenocysteine biosynthetic process"/>
    <property type="evidence" value="ECO:0007669"/>
    <property type="project" value="InterPro"/>
</dbReference>
<comment type="similarity">
    <text evidence="1 9">Belongs to the selenophosphate synthase 1 family. Class I subfamily.</text>
</comment>
<dbReference type="NCBIfam" id="NF002098">
    <property type="entry name" value="PRK00943.1"/>
    <property type="match status" value="1"/>
</dbReference>
<feature type="active site" evidence="9">
    <location>
        <position position="17"/>
    </location>
</feature>
<dbReference type="Pfam" id="PF02769">
    <property type="entry name" value="AIRS_C"/>
    <property type="match status" value="1"/>
</dbReference>